<organism evidence="1 2">
    <name type="scientific">Burkholderia lata (strain ATCC 17760 / DSM 23089 / LMG 22485 / NCIMB 9086 / R18194 / 383)</name>
    <dbReference type="NCBI Taxonomy" id="482957"/>
    <lineage>
        <taxon>Bacteria</taxon>
        <taxon>Pseudomonadati</taxon>
        <taxon>Pseudomonadota</taxon>
        <taxon>Betaproteobacteria</taxon>
        <taxon>Burkholderiales</taxon>
        <taxon>Burkholderiaceae</taxon>
        <taxon>Burkholderia</taxon>
        <taxon>Burkholderia cepacia complex</taxon>
    </lineage>
</organism>
<evidence type="ECO:0000313" key="2">
    <source>
        <dbReference type="Proteomes" id="UP000494170"/>
    </source>
</evidence>
<dbReference type="Proteomes" id="UP000494170">
    <property type="component" value="Unassembled WGS sequence"/>
</dbReference>
<gene>
    <name evidence="1" type="ORF">BLA6863_00199</name>
</gene>
<dbReference type="AlphaFoldDB" id="A0A6P2GVX2"/>
<protein>
    <submittedName>
        <fullName evidence="1">Uncharacterized protein</fullName>
    </submittedName>
</protein>
<proteinExistence type="predicted"/>
<sequence length="102" mass="11220">MSTLSDTMRGVEYRDARLQAQASRDDLNFDAGYNIGMAEAEHEIAGFAKKYKADPSESMDARCQRFVAEFIGSCDCCYDELAKAVAQAVGMFEEGDRDGKDG</sequence>
<dbReference type="RefSeq" id="WP_174936781.1">
    <property type="nucleotide sequence ID" value="NZ_CABVPY010000001.1"/>
</dbReference>
<evidence type="ECO:0000313" key="1">
    <source>
        <dbReference type="EMBL" id="VWB08067.1"/>
    </source>
</evidence>
<accession>A0A6P2GVX2</accession>
<dbReference type="EMBL" id="CABVPY010000001">
    <property type="protein sequence ID" value="VWB08067.1"/>
    <property type="molecule type" value="Genomic_DNA"/>
</dbReference>
<reference evidence="1 2" key="1">
    <citation type="submission" date="2019-09" db="EMBL/GenBank/DDBJ databases">
        <authorList>
            <person name="Depoorter E."/>
        </authorList>
    </citation>
    <scope>NUCLEOTIDE SEQUENCE [LARGE SCALE GENOMIC DNA]</scope>
    <source>
        <strain evidence="1">LMG 6863</strain>
    </source>
</reference>
<name>A0A6P2GVX2_BURL3</name>